<evidence type="ECO:0000256" key="3">
    <source>
        <dbReference type="ARBA" id="ARBA00022960"/>
    </source>
</evidence>
<dbReference type="NCBIfam" id="TIGR00219">
    <property type="entry name" value="mreC"/>
    <property type="match status" value="1"/>
</dbReference>
<dbReference type="PANTHER" id="PTHR34138:SF1">
    <property type="entry name" value="CELL SHAPE-DETERMINING PROTEIN MREC"/>
    <property type="match status" value="1"/>
</dbReference>
<dbReference type="Proteomes" id="UP000014204">
    <property type="component" value="Unassembled WGS sequence"/>
</dbReference>
<evidence type="ECO:0000256" key="6">
    <source>
        <dbReference type="SAM" id="MobiDB-lite"/>
    </source>
</evidence>
<organism evidence="8 9">
    <name type="scientific">Adlercreutzia caecimuris B7</name>
    <dbReference type="NCBI Taxonomy" id="1235794"/>
    <lineage>
        <taxon>Bacteria</taxon>
        <taxon>Bacillati</taxon>
        <taxon>Actinomycetota</taxon>
        <taxon>Coriobacteriia</taxon>
        <taxon>Eggerthellales</taxon>
        <taxon>Eggerthellaceae</taxon>
        <taxon>Adlercreutzia</taxon>
    </lineage>
</organism>
<dbReference type="EMBL" id="ASSY01000005">
    <property type="protein sequence ID" value="EOS52348.1"/>
    <property type="molecule type" value="Genomic_DNA"/>
</dbReference>
<dbReference type="AlphaFoldDB" id="R9L1G0"/>
<evidence type="ECO:0000256" key="2">
    <source>
        <dbReference type="ARBA" id="ARBA00013855"/>
    </source>
</evidence>
<evidence type="ECO:0000256" key="5">
    <source>
        <dbReference type="SAM" id="Coils"/>
    </source>
</evidence>
<sequence>MALNFQNNETSSGRVSLIIALAVSLACLGIYAAEGAQGPLHKVQSLFEGAAAPLQQASAPLGAAVDEAEQGNADNGADEDTMAALREQNEQLTQQLTTAEEQRLENERLRSLLNLRDTYEIEGVAARVIGRSTDAWNQDITLDAGSNQGVESGLTVMGPTGVIGQVISVSGNSCRVRLLTDPQSGAAAMVQSSRAEGIVRGSLDGLLYLENISADVNIQVGDVVLTSGLGGSYTRGLLIGTVARVEGSAGNDSRRIVVAPNGSVDLLQEALVVFSAASDAADRTVRFSSDDAQGAEGGSDQAGAGDSPDDDGGEDGAAPDASGDGKAADEDGSADNADGGEEGR</sequence>
<dbReference type="RefSeq" id="WP_016308612.1">
    <property type="nucleotide sequence ID" value="NZ_KE159646.1"/>
</dbReference>
<feature type="coiled-coil region" evidence="5">
    <location>
        <begin position="75"/>
        <end position="109"/>
    </location>
</feature>
<protein>
    <recommendedName>
        <fullName evidence="2">Cell shape-determining protein MreC</fullName>
    </recommendedName>
    <alternativeName>
        <fullName evidence="4">Cell shape protein MreC</fullName>
    </alternativeName>
</protein>
<dbReference type="Gene3D" id="2.40.10.350">
    <property type="entry name" value="Rod shape-determining protein MreC, domain 2"/>
    <property type="match status" value="1"/>
</dbReference>
<keyword evidence="9" id="KW-1185">Reference proteome</keyword>
<dbReference type="GO" id="GO:0008360">
    <property type="term" value="P:regulation of cell shape"/>
    <property type="evidence" value="ECO:0007669"/>
    <property type="project" value="UniProtKB-KW"/>
</dbReference>
<dbReference type="STRING" id="1235794.C811_00376"/>
<evidence type="ECO:0000313" key="9">
    <source>
        <dbReference type="Proteomes" id="UP000014204"/>
    </source>
</evidence>
<dbReference type="eggNOG" id="COG1792">
    <property type="taxonomic scope" value="Bacteria"/>
</dbReference>
<keyword evidence="3" id="KW-0133">Cell shape</keyword>
<dbReference type="HOGENOM" id="CLU_042663_1_0_11"/>
<reference evidence="8 9" key="1">
    <citation type="submission" date="2013-04" db="EMBL/GenBank/DDBJ databases">
        <title>The Genome Sequence of Enterorhabdus caecimuris B7.</title>
        <authorList>
            <consortium name="The Broad Institute Genomics Platform"/>
            <consortium name="The Broad Institute Genome Sequencing Center for Infectious Disease"/>
            <person name="Earl A."/>
            <person name="Xavier R."/>
            <person name="Elson C."/>
            <person name="Duck W."/>
            <person name="Walker B."/>
            <person name="Young S."/>
            <person name="Zeng Q."/>
            <person name="Gargeya S."/>
            <person name="Fitzgerald M."/>
            <person name="Haas B."/>
            <person name="Abouelleil A."/>
            <person name="Allen A.W."/>
            <person name="Alvarado L."/>
            <person name="Arachchi H.M."/>
            <person name="Berlin A.M."/>
            <person name="Chapman S.B."/>
            <person name="Gainer-Dewar J."/>
            <person name="Goldberg J."/>
            <person name="Griggs A."/>
            <person name="Gujja S."/>
            <person name="Hansen M."/>
            <person name="Howarth C."/>
            <person name="Imamovic A."/>
            <person name="Ireland A."/>
            <person name="Larimer J."/>
            <person name="McCowan C."/>
            <person name="Murphy C."/>
            <person name="Pearson M."/>
            <person name="Poon T.W."/>
            <person name="Priest M."/>
            <person name="Roberts A."/>
            <person name="Saif S."/>
            <person name="Shea T."/>
            <person name="Sisk P."/>
            <person name="Sykes S."/>
            <person name="Wortman J."/>
            <person name="Nusbaum C."/>
            <person name="Birren B."/>
        </authorList>
    </citation>
    <scope>NUCLEOTIDE SEQUENCE [LARGE SCALE GENOMIC DNA]</scope>
    <source>
        <strain evidence="8 9">B7</strain>
    </source>
</reference>
<dbReference type="PATRIC" id="fig|1235794.3.peg.370"/>
<evidence type="ECO:0000313" key="8">
    <source>
        <dbReference type="EMBL" id="EOS52348.1"/>
    </source>
</evidence>
<dbReference type="InterPro" id="IPR042177">
    <property type="entry name" value="Cell/Rod_1"/>
</dbReference>
<feature type="compositionally biased region" description="Low complexity" evidence="6">
    <location>
        <begin position="290"/>
        <end position="306"/>
    </location>
</feature>
<feature type="region of interest" description="Disordered" evidence="6">
    <location>
        <begin position="287"/>
        <end position="344"/>
    </location>
</feature>
<evidence type="ECO:0000256" key="4">
    <source>
        <dbReference type="ARBA" id="ARBA00032089"/>
    </source>
</evidence>
<dbReference type="InterPro" id="IPR007221">
    <property type="entry name" value="MreC"/>
</dbReference>
<dbReference type="GeneID" id="82190007"/>
<accession>R9L1G0</accession>
<comment type="caution">
    <text evidence="8">The sequence shown here is derived from an EMBL/GenBank/DDBJ whole genome shotgun (WGS) entry which is preliminary data.</text>
</comment>
<dbReference type="InterPro" id="IPR042175">
    <property type="entry name" value="Cell/Rod_MreC_2"/>
</dbReference>
<dbReference type="Gene3D" id="2.40.10.340">
    <property type="entry name" value="Rod shape-determining protein MreC, domain 1"/>
    <property type="match status" value="1"/>
</dbReference>
<proteinExistence type="inferred from homology"/>
<dbReference type="Pfam" id="PF04085">
    <property type="entry name" value="MreC"/>
    <property type="match status" value="1"/>
</dbReference>
<gene>
    <name evidence="8" type="ORF">C811_00376</name>
</gene>
<dbReference type="InterPro" id="IPR055342">
    <property type="entry name" value="MreC_beta-barrel_core"/>
</dbReference>
<dbReference type="PANTHER" id="PTHR34138">
    <property type="entry name" value="CELL SHAPE-DETERMINING PROTEIN MREC"/>
    <property type="match status" value="1"/>
</dbReference>
<dbReference type="GO" id="GO:0005886">
    <property type="term" value="C:plasma membrane"/>
    <property type="evidence" value="ECO:0007669"/>
    <property type="project" value="TreeGrafter"/>
</dbReference>
<keyword evidence="5" id="KW-0175">Coiled coil</keyword>
<evidence type="ECO:0000259" key="7">
    <source>
        <dbReference type="Pfam" id="PF04085"/>
    </source>
</evidence>
<comment type="similarity">
    <text evidence="1">Belongs to the MreC family.</text>
</comment>
<feature type="compositionally biased region" description="Low complexity" evidence="6">
    <location>
        <begin position="316"/>
        <end position="325"/>
    </location>
</feature>
<evidence type="ECO:0000256" key="1">
    <source>
        <dbReference type="ARBA" id="ARBA00009369"/>
    </source>
</evidence>
<feature type="domain" description="Rod shape-determining protein MreC beta-barrel core" evidence="7">
    <location>
        <begin position="128"/>
        <end position="273"/>
    </location>
</feature>
<name>R9L1G0_9ACTN</name>
<dbReference type="OrthoDB" id="9808025at2"/>